<dbReference type="Pfam" id="PF00628">
    <property type="entry name" value="PHD"/>
    <property type="match status" value="1"/>
</dbReference>
<feature type="domain" description="Ubiquitin-like" evidence="15">
    <location>
        <begin position="1"/>
        <end position="73"/>
    </location>
</feature>
<dbReference type="InterPro" id="IPR045134">
    <property type="entry name" value="UHRF1/2-like"/>
</dbReference>
<dbReference type="InterPro" id="IPR029071">
    <property type="entry name" value="Ubiquitin-like_domsf"/>
</dbReference>
<dbReference type="CDD" id="cd20387">
    <property type="entry name" value="Tudor_UHRF_rpt1"/>
    <property type="match status" value="1"/>
</dbReference>
<dbReference type="InterPro" id="IPR001965">
    <property type="entry name" value="Znf_PHD"/>
</dbReference>
<dbReference type="GO" id="GO:0005634">
    <property type="term" value="C:nucleus"/>
    <property type="evidence" value="ECO:0007669"/>
    <property type="project" value="UniProtKB-SubCell"/>
</dbReference>
<feature type="region of interest" description="Disordered" evidence="13">
    <location>
        <begin position="596"/>
        <end position="619"/>
    </location>
</feature>
<evidence type="ECO:0000313" key="18">
    <source>
        <dbReference type="Proteomes" id="UP001233999"/>
    </source>
</evidence>
<comment type="subcellular location">
    <subcellularLocation>
        <location evidence="12">Nucleus</location>
    </subcellularLocation>
</comment>
<evidence type="ECO:0000256" key="1">
    <source>
        <dbReference type="ARBA" id="ARBA00000900"/>
    </source>
</evidence>
<dbReference type="GO" id="GO:0044027">
    <property type="term" value="P:negative regulation of gene expression via chromosomal CpG island methylation"/>
    <property type="evidence" value="ECO:0007669"/>
    <property type="project" value="TreeGrafter"/>
</dbReference>
<evidence type="ECO:0000256" key="9">
    <source>
        <dbReference type="ARBA" id="ARBA00023242"/>
    </source>
</evidence>
<dbReference type="Pfam" id="PF00240">
    <property type="entry name" value="ubiquitin"/>
    <property type="match status" value="1"/>
</dbReference>
<evidence type="ECO:0000256" key="5">
    <source>
        <dbReference type="ARBA" id="ARBA00022723"/>
    </source>
</evidence>
<gene>
    <name evidence="17" type="ORF">L9F63_018879</name>
</gene>
<dbReference type="SMART" id="SM00249">
    <property type="entry name" value="PHD"/>
    <property type="match status" value="1"/>
</dbReference>
<evidence type="ECO:0000256" key="11">
    <source>
        <dbReference type="PROSITE-ProRule" id="PRU00146"/>
    </source>
</evidence>
<evidence type="ECO:0000313" key="17">
    <source>
        <dbReference type="EMBL" id="KAJ9587699.1"/>
    </source>
</evidence>
<keyword evidence="18" id="KW-1185">Reference proteome</keyword>
<evidence type="ECO:0000259" key="16">
    <source>
        <dbReference type="PROSITE" id="PS51015"/>
    </source>
</evidence>
<feature type="domain" description="YDG" evidence="16">
    <location>
        <begin position="392"/>
        <end position="554"/>
    </location>
</feature>
<dbReference type="InterPro" id="IPR011011">
    <property type="entry name" value="Znf_FYVE_PHD"/>
</dbReference>
<protein>
    <recommendedName>
        <fullName evidence="3">RING-type E3 ubiquitin transferase</fullName>
        <ecNumber evidence="3">2.3.2.27</ecNumber>
    </recommendedName>
</protein>
<reference evidence="17" key="2">
    <citation type="submission" date="2023-05" db="EMBL/GenBank/DDBJ databases">
        <authorList>
            <person name="Fouks B."/>
        </authorList>
    </citation>
    <scope>NUCLEOTIDE SEQUENCE</scope>
    <source>
        <strain evidence="17">Stay&amp;Tobe</strain>
        <tissue evidence="17">Testes</tissue>
    </source>
</reference>
<dbReference type="Gene3D" id="2.30.30.1150">
    <property type="match status" value="1"/>
</dbReference>
<evidence type="ECO:0000256" key="6">
    <source>
        <dbReference type="ARBA" id="ARBA00022771"/>
    </source>
</evidence>
<comment type="pathway">
    <text evidence="2">Protein modification; protein ubiquitination.</text>
</comment>
<dbReference type="GO" id="GO:0061630">
    <property type="term" value="F:ubiquitin protein ligase activity"/>
    <property type="evidence" value="ECO:0007669"/>
    <property type="project" value="UniProtKB-EC"/>
</dbReference>
<dbReference type="SUPFAM" id="SSF57850">
    <property type="entry name" value="RING/U-box"/>
    <property type="match status" value="1"/>
</dbReference>
<reference evidence="17" key="1">
    <citation type="journal article" date="2023" name="IScience">
        <title>Live-bearing cockroach genome reveals convergent evolutionary mechanisms linked to viviparity in insects and beyond.</title>
        <authorList>
            <person name="Fouks B."/>
            <person name="Harrison M.C."/>
            <person name="Mikhailova A.A."/>
            <person name="Marchal E."/>
            <person name="English S."/>
            <person name="Carruthers M."/>
            <person name="Jennings E.C."/>
            <person name="Chiamaka E.L."/>
            <person name="Frigard R.A."/>
            <person name="Pippel M."/>
            <person name="Attardo G.M."/>
            <person name="Benoit J.B."/>
            <person name="Bornberg-Bauer E."/>
            <person name="Tobe S.S."/>
        </authorList>
    </citation>
    <scope>NUCLEOTIDE SEQUENCE</scope>
    <source>
        <strain evidence="17">Stay&amp;Tobe</strain>
    </source>
</reference>
<dbReference type="InterPro" id="IPR021991">
    <property type="entry name" value="TTD_dom"/>
</dbReference>
<dbReference type="GO" id="GO:0016567">
    <property type="term" value="P:protein ubiquitination"/>
    <property type="evidence" value="ECO:0007669"/>
    <property type="project" value="TreeGrafter"/>
</dbReference>
<evidence type="ECO:0000256" key="12">
    <source>
        <dbReference type="PROSITE-ProRule" id="PRU00358"/>
    </source>
</evidence>
<dbReference type="Pfam" id="PF12148">
    <property type="entry name" value="TTD"/>
    <property type="match status" value="1"/>
</dbReference>
<dbReference type="PROSITE" id="PS51015">
    <property type="entry name" value="YDG"/>
    <property type="match status" value="1"/>
</dbReference>
<dbReference type="SUPFAM" id="SSF54236">
    <property type="entry name" value="Ubiquitin-like"/>
    <property type="match status" value="1"/>
</dbReference>
<keyword evidence="10" id="KW-0131">Cell cycle</keyword>
<dbReference type="EC" id="2.3.2.27" evidence="3"/>
<dbReference type="Gene3D" id="3.10.20.90">
    <property type="entry name" value="Phosphatidylinositol 3-kinase Catalytic Subunit, Chain A, domain 1"/>
    <property type="match status" value="1"/>
</dbReference>
<evidence type="ECO:0000256" key="8">
    <source>
        <dbReference type="ARBA" id="ARBA00022833"/>
    </source>
</evidence>
<keyword evidence="9 12" id="KW-0539">Nucleus</keyword>
<dbReference type="Gene3D" id="2.30.30.140">
    <property type="match status" value="1"/>
</dbReference>
<dbReference type="PROSITE" id="PS00518">
    <property type="entry name" value="ZF_RING_1"/>
    <property type="match status" value="1"/>
</dbReference>
<evidence type="ECO:0000259" key="14">
    <source>
        <dbReference type="PROSITE" id="PS50016"/>
    </source>
</evidence>
<dbReference type="SMART" id="SM00466">
    <property type="entry name" value="SRA"/>
    <property type="match status" value="1"/>
</dbReference>
<dbReference type="Gene3D" id="3.30.40.10">
    <property type="entry name" value="Zinc/RING finger domain, C3HC4 (zinc finger)"/>
    <property type="match status" value="1"/>
</dbReference>
<dbReference type="PANTHER" id="PTHR14140:SF45">
    <property type="entry name" value="RING-TYPE E3 UBIQUITIN TRANSFERASE"/>
    <property type="match status" value="1"/>
</dbReference>
<keyword evidence="4" id="KW-0808">Transferase</keyword>
<dbReference type="InterPro" id="IPR015947">
    <property type="entry name" value="PUA-like_sf"/>
</dbReference>
<dbReference type="CDD" id="cd15525">
    <property type="entry name" value="PHD_UHRF1_2"/>
    <property type="match status" value="1"/>
</dbReference>
<sequence length="729" mass="82812">MYVKVRTVDGKSNITVTVSKLTSVEEFRSLVEQKLNIEKCRQRFFYRGKQLEDGYRIFDYDIRLNDVIQLMVKPDLSLLNESEKSSEPPPELCKDDQPSVSTESPTENAVLSKYFKMGDMVDVRNISYGAWFEVEMQNVHLNEGIIYQVSLDEYEDDPPLEVTFEHIRPRARHLINFEDLKVGDVVMGNYNIENPKSRGHWYDVCITGFNKTRTKEIVGSIYVGKDAKLLENCKIRFCDEIYKIEEIRPVSTRSTEDDVLMQTETSVARQTVPNCSRCHDNPRVKCKECSCRVCGGKDDPGTQILCDECNMAYHIRCLDPPLESVPDCDEWYCPECKNDENEIVKAGEKLKVSKKKAKLPCQNPRSSRDWGKGMACVGRTKECTIVPPNHYGPIPGVEVGTAWLFRVQVSESGVHRPPVGGIHGRESDGAYSIVLSGGYEDDVDNGDDFLYTGSGGRDLSGNKRTAEQSCDQTLTRLNKALALNCNIPLNSKGGEAKNWKGGKPVRVVRNYKLHKHSKFAPEIGNRYDGIYKVVKYYPEKGKSGFVVWRYLLRRDDDTPAPWTAEGKKHVALHGLEKPLVPEGYLEANEDEVKIMDKSVEKSEQSKKESRKRSERSKKTAEYKLDERVKKLIDEDINTKLWGSNEYLKEGKQTYISKVAETFMCICCQELVFNPITTVCKHNMCKSCLKRRFSLNCGGHLQWRALPAVDVATTGKQQLEALATEDALRS</sequence>
<feature type="compositionally biased region" description="Basic and acidic residues" evidence="13">
    <location>
        <begin position="596"/>
        <end position="607"/>
    </location>
</feature>
<dbReference type="SUPFAM" id="SSF88697">
    <property type="entry name" value="PUA domain-like"/>
    <property type="match status" value="1"/>
</dbReference>
<dbReference type="SUPFAM" id="SSF57903">
    <property type="entry name" value="FYVE/PHD zinc finger"/>
    <property type="match status" value="1"/>
</dbReference>
<dbReference type="PROSITE" id="PS50053">
    <property type="entry name" value="UBIQUITIN_2"/>
    <property type="match status" value="1"/>
</dbReference>
<keyword evidence="6 11" id="KW-0863">Zinc-finger</keyword>
<dbReference type="FunFam" id="2.30.280.10:FF:000001">
    <property type="entry name" value="E3 ubiquitin-protein ligase UHRF1 isoform 1"/>
    <property type="match status" value="1"/>
</dbReference>
<evidence type="ECO:0000256" key="3">
    <source>
        <dbReference type="ARBA" id="ARBA00012483"/>
    </source>
</evidence>
<dbReference type="Proteomes" id="UP001233999">
    <property type="component" value="Unassembled WGS sequence"/>
</dbReference>
<organism evidence="17 18">
    <name type="scientific">Diploptera punctata</name>
    <name type="common">Pacific beetle cockroach</name>
    <dbReference type="NCBI Taxonomy" id="6984"/>
    <lineage>
        <taxon>Eukaryota</taxon>
        <taxon>Metazoa</taxon>
        <taxon>Ecdysozoa</taxon>
        <taxon>Arthropoda</taxon>
        <taxon>Hexapoda</taxon>
        <taxon>Insecta</taxon>
        <taxon>Pterygota</taxon>
        <taxon>Neoptera</taxon>
        <taxon>Polyneoptera</taxon>
        <taxon>Dictyoptera</taxon>
        <taxon>Blattodea</taxon>
        <taxon>Blaberoidea</taxon>
        <taxon>Blaberidae</taxon>
        <taxon>Diplopterinae</taxon>
        <taxon>Diploptera</taxon>
    </lineage>
</organism>
<feature type="domain" description="PHD-type" evidence="14">
    <location>
        <begin position="288"/>
        <end position="339"/>
    </location>
</feature>
<dbReference type="InterPro" id="IPR019787">
    <property type="entry name" value="Znf_PHD-finger"/>
</dbReference>
<keyword evidence="7" id="KW-0833">Ubl conjugation pathway</keyword>
<feature type="compositionally biased region" description="Basic and acidic residues" evidence="13">
    <location>
        <begin position="81"/>
        <end position="97"/>
    </location>
</feature>
<dbReference type="EMBL" id="JASPKZ010006074">
    <property type="protein sequence ID" value="KAJ9587699.1"/>
    <property type="molecule type" value="Genomic_DNA"/>
</dbReference>
<dbReference type="Gene3D" id="2.30.280.10">
    <property type="entry name" value="SRA-YDG"/>
    <property type="match status" value="1"/>
</dbReference>
<dbReference type="InterPro" id="IPR036987">
    <property type="entry name" value="SRA-YDG_sf"/>
</dbReference>
<dbReference type="InterPro" id="IPR000626">
    <property type="entry name" value="Ubiquitin-like_dom"/>
</dbReference>
<dbReference type="CDD" id="cd20388">
    <property type="entry name" value="Tudor_UHRF_rpt2"/>
    <property type="match status" value="1"/>
</dbReference>
<dbReference type="Pfam" id="PF02182">
    <property type="entry name" value="SAD_SRA"/>
    <property type="match status" value="1"/>
</dbReference>
<dbReference type="InterPro" id="IPR017907">
    <property type="entry name" value="Znf_RING_CS"/>
</dbReference>
<comment type="catalytic activity">
    <reaction evidence="1">
        <text>S-ubiquitinyl-[E2 ubiquitin-conjugating enzyme]-L-cysteine + [acceptor protein]-L-lysine = [E2 ubiquitin-conjugating enzyme]-L-cysteine + N(6)-ubiquitinyl-[acceptor protein]-L-lysine.</text>
        <dbReference type="EC" id="2.3.2.27"/>
    </reaction>
</comment>
<evidence type="ECO:0000256" key="2">
    <source>
        <dbReference type="ARBA" id="ARBA00004906"/>
    </source>
</evidence>
<dbReference type="InterPro" id="IPR003105">
    <property type="entry name" value="SRA_YDG"/>
</dbReference>
<accession>A0AAD8EF98</accession>
<dbReference type="GO" id="GO:0008270">
    <property type="term" value="F:zinc ion binding"/>
    <property type="evidence" value="ECO:0007669"/>
    <property type="project" value="UniProtKB-KW"/>
</dbReference>
<evidence type="ECO:0000256" key="10">
    <source>
        <dbReference type="ARBA" id="ARBA00023306"/>
    </source>
</evidence>
<feature type="region of interest" description="Disordered" evidence="13">
    <location>
        <begin position="80"/>
        <end position="105"/>
    </location>
</feature>
<comment type="caution">
    <text evidence="17">The sequence shown here is derived from an EMBL/GenBank/DDBJ whole genome shotgun (WGS) entry which is preliminary data.</text>
</comment>
<proteinExistence type="predicted"/>
<dbReference type="InterPro" id="IPR013083">
    <property type="entry name" value="Znf_RING/FYVE/PHD"/>
</dbReference>
<evidence type="ECO:0000259" key="15">
    <source>
        <dbReference type="PROSITE" id="PS50053"/>
    </source>
</evidence>
<keyword evidence="5" id="KW-0479">Metal-binding</keyword>
<dbReference type="SMART" id="SM00213">
    <property type="entry name" value="UBQ"/>
    <property type="match status" value="1"/>
</dbReference>
<dbReference type="AlphaFoldDB" id="A0AAD8EF98"/>
<evidence type="ECO:0000256" key="7">
    <source>
        <dbReference type="ARBA" id="ARBA00022786"/>
    </source>
</evidence>
<evidence type="ECO:0000256" key="4">
    <source>
        <dbReference type="ARBA" id="ARBA00022679"/>
    </source>
</evidence>
<name>A0AAD8EF98_DIPPU</name>
<dbReference type="PROSITE" id="PS50016">
    <property type="entry name" value="ZF_PHD_2"/>
    <property type="match status" value="1"/>
</dbReference>
<keyword evidence="8" id="KW-0862">Zinc</keyword>
<evidence type="ECO:0000256" key="13">
    <source>
        <dbReference type="SAM" id="MobiDB-lite"/>
    </source>
</evidence>
<dbReference type="PANTHER" id="PTHR14140">
    <property type="entry name" value="E3 UBIQUITIN-PROTEIN LIGASE UHRF-RELATED"/>
    <property type="match status" value="1"/>
</dbReference>